<keyword evidence="2" id="KW-1185">Reference proteome</keyword>
<proteinExistence type="predicted"/>
<dbReference type="EMBL" id="MU006763">
    <property type="protein sequence ID" value="KAF2621101.1"/>
    <property type="molecule type" value="Genomic_DNA"/>
</dbReference>
<gene>
    <name evidence="1" type="ORF">BU25DRAFT_306323</name>
</gene>
<evidence type="ECO:0000313" key="1">
    <source>
        <dbReference type="EMBL" id="KAF2621101.1"/>
    </source>
</evidence>
<sequence length="204" mass="23812">LLMQQQKDNIICIATASRTTCKKESWQAIAHSDFNSIVPKMSITTFKNVMYKAGYTRQRPGWKMSLTPEQEQERYTWVLAHNPDKEVEYDNNGYNFTHVVFTDKMPVHIGKEQGMMITWCCERERWDDDIKHNCNRKDCCLQFYAAFCYDYKGPCHVYCEETHAEKVAAAAHIQQLNADQKTHNNKLQIYAQQALNNISQSDVN</sequence>
<feature type="non-terminal residue" evidence="1">
    <location>
        <position position="204"/>
    </location>
</feature>
<organism evidence="1 2">
    <name type="scientific">Macroventuria anomochaeta</name>
    <dbReference type="NCBI Taxonomy" id="301207"/>
    <lineage>
        <taxon>Eukaryota</taxon>
        <taxon>Fungi</taxon>
        <taxon>Dikarya</taxon>
        <taxon>Ascomycota</taxon>
        <taxon>Pezizomycotina</taxon>
        <taxon>Dothideomycetes</taxon>
        <taxon>Pleosporomycetidae</taxon>
        <taxon>Pleosporales</taxon>
        <taxon>Pleosporineae</taxon>
        <taxon>Didymellaceae</taxon>
        <taxon>Macroventuria</taxon>
    </lineage>
</organism>
<evidence type="ECO:0000313" key="2">
    <source>
        <dbReference type="Proteomes" id="UP000799754"/>
    </source>
</evidence>
<reference evidence="1" key="1">
    <citation type="journal article" date="2020" name="Stud. Mycol.">
        <title>101 Dothideomycetes genomes: a test case for predicting lifestyles and emergence of pathogens.</title>
        <authorList>
            <person name="Haridas S."/>
            <person name="Albert R."/>
            <person name="Binder M."/>
            <person name="Bloem J."/>
            <person name="Labutti K."/>
            <person name="Salamov A."/>
            <person name="Andreopoulos B."/>
            <person name="Baker S."/>
            <person name="Barry K."/>
            <person name="Bills G."/>
            <person name="Bluhm B."/>
            <person name="Cannon C."/>
            <person name="Castanera R."/>
            <person name="Culley D."/>
            <person name="Daum C."/>
            <person name="Ezra D."/>
            <person name="Gonzalez J."/>
            <person name="Henrissat B."/>
            <person name="Kuo A."/>
            <person name="Liang C."/>
            <person name="Lipzen A."/>
            <person name="Lutzoni F."/>
            <person name="Magnuson J."/>
            <person name="Mondo S."/>
            <person name="Nolan M."/>
            <person name="Ohm R."/>
            <person name="Pangilinan J."/>
            <person name="Park H.-J."/>
            <person name="Ramirez L."/>
            <person name="Alfaro M."/>
            <person name="Sun H."/>
            <person name="Tritt A."/>
            <person name="Yoshinaga Y."/>
            <person name="Zwiers L.-H."/>
            <person name="Turgeon B."/>
            <person name="Goodwin S."/>
            <person name="Spatafora J."/>
            <person name="Crous P."/>
            <person name="Grigoriev I."/>
        </authorList>
    </citation>
    <scope>NUCLEOTIDE SEQUENCE</scope>
    <source>
        <strain evidence="1">CBS 525.71</strain>
    </source>
</reference>
<name>A0ACB6RGT8_9PLEO</name>
<accession>A0ACB6RGT8</accession>
<feature type="non-terminal residue" evidence="1">
    <location>
        <position position="1"/>
    </location>
</feature>
<dbReference type="Proteomes" id="UP000799754">
    <property type="component" value="Unassembled WGS sequence"/>
</dbReference>
<comment type="caution">
    <text evidence="1">The sequence shown here is derived from an EMBL/GenBank/DDBJ whole genome shotgun (WGS) entry which is preliminary data.</text>
</comment>
<protein>
    <submittedName>
        <fullName evidence="1">Uncharacterized protein</fullName>
    </submittedName>
</protein>